<reference evidence="4" key="1">
    <citation type="submission" date="2017-01" db="EMBL/GenBank/DDBJ databases">
        <authorList>
            <person name="Varghese N."/>
            <person name="Submissions S."/>
        </authorList>
    </citation>
    <scope>NUCLEOTIDE SEQUENCE [LARGE SCALE GENOMIC DNA]</scope>
    <source>
        <strain evidence="4">UM1</strain>
    </source>
</reference>
<protein>
    <submittedName>
        <fullName evidence="3">Uncharacterized protein</fullName>
    </submittedName>
</protein>
<accession>A0A1N6PGK1</accession>
<feature type="transmembrane region" description="Helical" evidence="2">
    <location>
        <begin position="93"/>
        <end position="114"/>
    </location>
</feature>
<dbReference type="Proteomes" id="UP000241788">
    <property type="component" value="Unassembled WGS sequence"/>
</dbReference>
<keyword evidence="4" id="KW-1185">Reference proteome</keyword>
<sequence length="248" mass="28272">MTETAVPPAPAPDAQPAQPMTSDDYANRMRWLPRLIPLIKREPGLAITLAYFLVGAVGLWSSYWYYREFGLPILEYYQVSDFLIAGLRDPFNFLALLVMLAVALLAYLTAWYEIRHPETVAALRDEKFWGRLVFPRHASPFRRRRWYDLSPEAVVLLGLVLGSGSVMISHADDRADEIKQGGGTPLRVTLSGERLPLQGEARLIGTTSTHLLLYWPANGRTEVMSHEAVARIERLPRHRYRRADEDKR</sequence>
<evidence type="ECO:0000256" key="1">
    <source>
        <dbReference type="SAM" id="MobiDB-lite"/>
    </source>
</evidence>
<keyword evidence="2" id="KW-0472">Membrane</keyword>
<feature type="region of interest" description="Disordered" evidence="1">
    <location>
        <begin position="1"/>
        <end position="20"/>
    </location>
</feature>
<gene>
    <name evidence="3" type="ORF">SAMN05421546_0609</name>
</gene>
<keyword evidence="2" id="KW-1133">Transmembrane helix</keyword>
<organism evidence="3 4">
    <name type="scientific">Solilutibacter tolerans</name>
    <dbReference type="NCBI Taxonomy" id="1604334"/>
    <lineage>
        <taxon>Bacteria</taxon>
        <taxon>Pseudomonadati</taxon>
        <taxon>Pseudomonadota</taxon>
        <taxon>Gammaproteobacteria</taxon>
        <taxon>Lysobacterales</taxon>
        <taxon>Lysobacteraceae</taxon>
        <taxon>Solilutibacter</taxon>
    </lineage>
</organism>
<dbReference type="EMBL" id="FTLW01000001">
    <property type="protein sequence ID" value="SIQ03494.1"/>
    <property type="molecule type" value="Genomic_DNA"/>
</dbReference>
<evidence type="ECO:0000313" key="4">
    <source>
        <dbReference type="Proteomes" id="UP000241788"/>
    </source>
</evidence>
<name>A0A1N6PGK1_9GAMM</name>
<dbReference type="STRING" id="1604334.SAMN05421546_0609"/>
<evidence type="ECO:0000256" key="2">
    <source>
        <dbReference type="SAM" id="Phobius"/>
    </source>
</evidence>
<feature type="transmembrane region" description="Helical" evidence="2">
    <location>
        <begin position="44"/>
        <end position="66"/>
    </location>
</feature>
<dbReference type="AlphaFoldDB" id="A0A1N6PGK1"/>
<proteinExistence type="predicted"/>
<evidence type="ECO:0000313" key="3">
    <source>
        <dbReference type="EMBL" id="SIQ03494.1"/>
    </source>
</evidence>
<keyword evidence="2" id="KW-0812">Transmembrane</keyword>